<evidence type="ECO:0000313" key="3">
    <source>
        <dbReference type="Proteomes" id="UP000295431"/>
    </source>
</evidence>
<evidence type="ECO:0000259" key="1">
    <source>
        <dbReference type="Pfam" id="PF17920"/>
    </source>
</evidence>
<dbReference type="Proteomes" id="UP000295431">
    <property type="component" value="Unassembled WGS sequence"/>
</dbReference>
<keyword evidence="3" id="KW-1185">Reference proteome</keyword>
<sequence>MTPRAYVDRVESADGDDPFIAVIRSAAASGEQTATRLYTAMQQRSLESYRTVVTGPDADERIALLGAHLIGVTFSRYVIGGGPLADMSAEHLVRHLSRTLRAIFEPPS</sequence>
<dbReference type="OrthoDB" id="9806334at2"/>
<dbReference type="Pfam" id="PF17920">
    <property type="entry name" value="TetR_C_16"/>
    <property type="match status" value="1"/>
</dbReference>
<dbReference type="InterPro" id="IPR036271">
    <property type="entry name" value="Tet_transcr_reg_TetR-rel_C_sf"/>
</dbReference>
<comment type="caution">
    <text evidence="2">The sequence shown here is derived from an EMBL/GenBank/DDBJ whole genome shotgun (WGS) entry which is preliminary data.</text>
</comment>
<dbReference type="SUPFAM" id="SSF48498">
    <property type="entry name" value="Tetracyclin repressor-like, C-terminal domain"/>
    <property type="match status" value="1"/>
</dbReference>
<name>A0A4R4P9F9_9ACTN</name>
<proteinExistence type="predicted"/>
<feature type="domain" description="Tetracyclin repressor-like C-terminal" evidence="1">
    <location>
        <begin position="4"/>
        <end position="103"/>
    </location>
</feature>
<dbReference type="Gene3D" id="1.10.357.10">
    <property type="entry name" value="Tetracycline Repressor, domain 2"/>
    <property type="match status" value="1"/>
</dbReference>
<dbReference type="EMBL" id="SMJW01000030">
    <property type="protein sequence ID" value="TDC17620.1"/>
    <property type="molecule type" value="Genomic_DNA"/>
</dbReference>
<dbReference type="AlphaFoldDB" id="A0A4R4P9F9"/>
<organism evidence="2 3">
    <name type="scientific">Actinomadura bangladeshensis</name>
    <dbReference type="NCBI Taxonomy" id="453573"/>
    <lineage>
        <taxon>Bacteria</taxon>
        <taxon>Bacillati</taxon>
        <taxon>Actinomycetota</taxon>
        <taxon>Actinomycetes</taxon>
        <taxon>Streptosporangiales</taxon>
        <taxon>Thermomonosporaceae</taxon>
        <taxon>Actinomadura</taxon>
    </lineage>
</organism>
<evidence type="ECO:0000313" key="2">
    <source>
        <dbReference type="EMBL" id="TDC17620.1"/>
    </source>
</evidence>
<dbReference type="RefSeq" id="WP_131938472.1">
    <property type="nucleotide sequence ID" value="NZ_BAAAMX010000002.1"/>
</dbReference>
<accession>A0A4R4P9F9</accession>
<gene>
    <name evidence="2" type="ORF">E1284_08565</name>
</gene>
<protein>
    <recommendedName>
        <fullName evidence="1">Tetracyclin repressor-like C-terminal domain-containing protein</fullName>
    </recommendedName>
</protein>
<dbReference type="InterPro" id="IPR041678">
    <property type="entry name" value="TetR_C_16"/>
</dbReference>
<reference evidence="2 3" key="1">
    <citation type="submission" date="2019-03" db="EMBL/GenBank/DDBJ databases">
        <title>Draft genome sequences of novel Actinobacteria.</title>
        <authorList>
            <person name="Sahin N."/>
            <person name="Ay H."/>
            <person name="Saygin H."/>
        </authorList>
    </citation>
    <scope>NUCLEOTIDE SEQUENCE [LARGE SCALE GENOMIC DNA]</scope>
    <source>
        <strain evidence="2 3">DSM 45347</strain>
    </source>
</reference>